<keyword evidence="3" id="KW-0997">Cell inner membrane</keyword>
<dbReference type="Pfam" id="PF00639">
    <property type="entry name" value="Rotamase"/>
    <property type="match status" value="1"/>
</dbReference>
<dbReference type="PANTHER" id="PTHR47529">
    <property type="entry name" value="PEPTIDYL-PROLYL CIS-TRANS ISOMERASE D"/>
    <property type="match status" value="1"/>
</dbReference>
<evidence type="ECO:0000313" key="13">
    <source>
        <dbReference type="EMBL" id="VAW49711.1"/>
    </source>
</evidence>
<sequence>MLQSIRDRAQGWVAWVIVGLIILTFALFGIDQYARGDKVVVVAEVNGQDVTGNEFLTLYKRQKSRLEEQFGDMYDQVVDDETLRLQVLDALVESELMRQWANDNGMLVTDSQLAAAIHSAEVFQQDGKFSEKIYEEVLMRNGLNIARFEYEQRQYLLEGQFFALTMSGNFATKFEVEQLASLQGQERNVNYLRIDQRPFLKTVEVSEQDIQAAYDKDKDRYVEAEKVSVDYIDLSQSEIAKNIEVNDALIQAYYDENNALFTLPEKRHAKHILISVEADTDEAKAAALKTVAEVQEKLAAGEAFEVLAKTYSKDPGSASSGGDLGTFEQGMMVPEFDEVVFSLAVGQVSEPVKTDFGYHIIKLEGVEPKQVQPLETVKAEVVEQYKMEEAERQYFDLLEQLTTVAYEQSDSLEPAADVVGLKVQSSELFTHEGGVGDILSNPKVSAMAFSTELLKEHLNSDAIELSPNRSVFIRVNQHVEQRQKPLVEVAESIREQLTRQAAVKEAAVLAEQLLAKVESGENPESLMRDGVEWNTVGWIARNTQKLLPQIVGEAFKVAKPKEAGQSSWGIFQLNTGDTILLQVSGVRTQPISDEDKKALSQAFADLFGSAEYKGRLEGLKVKADIVHLPAYKTVK</sequence>
<dbReference type="SUPFAM" id="SSF109998">
    <property type="entry name" value="Triger factor/SurA peptide-binding domain-like"/>
    <property type="match status" value="1"/>
</dbReference>
<dbReference type="Gene3D" id="1.10.4030.10">
    <property type="entry name" value="Porin chaperone SurA, peptide-binding domain"/>
    <property type="match status" value="1"/>
</dbReference>
<evidence type="ECO:0000256" key="1">
    <source>
        <dbReference type="ARBA" id="ARBA00004382"/>
    </source>
</evidence>
<keyword evidence="7" id="KW-0143">Chaperone</keyword>
<evidence type="ECO:0000256" key="3">
    <source>
        <dbReference type="ARBA" id="ARBA00022519"/>
    </source>
</evidence>
<dbReference type="SUPFAM" id="SSF54534">
    <property type="entry name" value="FKBP-like"/>
    <property type="match status" value="1"/>
</dbReference>
<feature type="transmembrane region" description="Helical" evidence="11">
    <location>
        <begin position="12"/>
        <end position="30"/>
    </location>
</feature>
<dbReference type="InterPro" id="IPR027304">
    <property type="entry name" value="Trigger_fact/SurA_dom_sf"/>
</dbReference>
<dbReference type="PROSITE" id="PS01096">
    <property type="entry name" value="PPIC_PPIASE_1"/>
    <property type="match status" value="1"/>
</dbReference>
<gene>
    <name evidence="13" type="ORF">MNBD_GAMMA04-376</name>
</gene>
<evidence type="ECO:0000256" key="5">
    <source>
        <dbReference type="ARBA" id="ARBA00022989"/>
    </source>
</evidence>
<keyword evidence="4 11" id="KW-0812">Transmembrane</keyword>
<dbReference type="Gene3D" id="3.10.50.40">
    <property type="match status" value="1"/>
</dbReference>
<dbReference type="PANTHER" id="PTHR47529:SF1">
    <property type="entry name" value="PERIPLASMIC CHAPERONE PPID"/>
    <property type="match status" value="1"/>
</dbReference>
<evidence type="ECO:0000256" key="6">
    <source>
        <dbReference type="ARBA" id="ARBA00023136"/>
    </source>
</evidence>
<keyword evidence="5 11" id="KW-1133">Transmembrane helix</keyword>
<keyword evidence="6 11" id="KW-0472">Membrane</keyword>
<evidence type="ECO:0000256" key="8">
    <source>
        <dbReference type="ARBA" id="ARBA00038408"/>
    </source>
</evidence>
<keyword evidence="2" id="KW-1003">Cell membrane</keyword>
<evidence type="ECO:0000256" key="10">
    <source>
        <dbReference type="ARBA" id="ARBA00042775"/>
    </source>
</evidence>
<evidence type="ECO:0000256" key="2">
    <source>
        <dbReference type="ARBA" id="ARBA00022475"/>
    </source>
</evidence>
<dbReference type="EMBL" id="UOFB01000374">
    <property type="protein sequence ID" value="VAW49711.1"/>
    <property type="molecule type" value="Genomic_DNA"/>
</dbReference>
<dbReference type="GO" id="GO:0003755">
    <property type="term" value="F:peptidyl-prolyl cis-trans isomerase activity"/>
    <property type="evidence" value="ECO:0007669"/>
    <property type="project" value="InterPro"/>
</dbReference>
<keyword evidence="13" id="KW-0413">Isomerase</keyword>
<evidence type="ECO:0000259" key="12">
    <source>
        <dbReference type="PROSITE" id="PS50198"/>
    </source>
</evidence>
<dbReference type="InterPro" id="IPR000297">
    <property type="entry name" value="PPIase_PpiC"/>
</dbReference>
<evidence type="ECO:0000256" key="9">
    <source>
        <dbReference type="ARBA" id="ARBA00040743"/>
    </source>
</evidence>
<dbReference type="InterPro" id="IPR052029">
    <property type="entry name" value="PpiD_chaperone"/>
</dbReference>
<comment type="similarity">
    <text evidence="8">Belongs to the PpiD chaperone family.</text>
</comment>
<comment type="subcellular location">
    <subcellularLocation>
        <location evidence="1">Cell inner membrane</location>
        <topology evidence="1">Single-pass type II membrane protein</topology>
        <orientation evidence="1">Periplasmic side</orientation>
    </subcellularLocation>
</comment>
<protein>
    <recommendedName>
        <fullName evidence="9">Periplasmic chaperone PpiD</fullName>
    </recommendedName>
    <alternativeName>
        <fullName evidence="10">Periplasmic folding chaperone</fullName>
    </alternativeName>
</protein>
<proteinExistence type="inferred from homology"/>
<evidence type="ECO:0000256" key="7">
    <source>
        <dbReference type="ARBA" id="ARBA00023186"/>
    </source>
</evidence>
<dbReference type="InterPro" id="IPR046357">
    <property type="entry name" value="PPIase_dom_sf"/>
</dbReference>
<dbReference type="Pfam" id="PF13624">
    <property type="entry name" value="SurA_N_3"/>
    <property type="match status" value="1"/>
</dbReference>
<accession>A0A3B0W358</accession>
<dbReference type="AlphaFoldDB" id="A0A3B0W358"/>
<dbReference type="PROSITE" id="PS50198">
    <property type="entry name" value="PPIC_PPIASE_2"/>
    <property type="match status" value="1"/>
</dbReference>
<name>A0A3B0W358_9ZZZZ</name>
<dbReference type="InterPro" id="IPR023058">
    <property type="entry name" value="PPIase_PpiC_CS"/>
</dbReference>
<reference evidence="13" key="1">
    <citation type="submission" date="2018-06" db="EMBL/GenBank/DDBJ databases">
        <authorList>
            <person name="Zhirakovskaya E."/>
        </authorList>
    </citation>
    <scope>NUCLEOTIDE SEQUENCE</scope>
</reference>
<evidence type="ECO:0000256" key="4">
    <source>
        <dbReference type="ARBA" id="ARBA00022692"/>
    </source>
</evidence>
<organism evidence="13">
    <name type="scientific">hydrothermal vent metagenome</name>
    <dbReference type="NCBI Taxonomy" id="652676"/>
    <lineage>
        <taxon>unclassified sequences</taxon>
        <taxon>metagenomes</taxon>
        <taxon>ecological metagenomes</taxon>
    </lineage>
</organism>
<evidence type="ECO:0000256" key="11">
    <source>
        <dbReference type="SAM" id="Phobius"/>
    </source>
</evidence>
<dbReference type="GO" id="GO:0005886">
    <property type="term" value="C:plasma membrane"/>
    <property type="evidence" value="ECO:0007669"/>
    <property type="project" value="UniProtKB-SubCell"/>
</dbReference>
<feature type="domain" description="PpiC" evidence="12">
    <location>
        <begin position="264"/>
        <end position="365"/>
    </location>
</feature>